<organism evidence="3 4">
    <name type="scientific">Ralstonia mannitolilytica</name>
    <dbReference type="NCBI Taxonomy" id="105219"/>
    <lineage>
        <taxon>Bacteria</taxon>
        <taxon>Pseudomonadati</taxon>
        <taxon>Pseudomonadota</taxon>
        <taxon>Betaproteobacteria</taxon>
        <taxon>Burkholderiales</taxon>
        <taxon>Burkholderiaceae</taxon>
        <taxon>Ralstonia</taxon>
    </lineage>
</organism>
<dbReference type="CDD" id="cd03196">
    <property type="entry name" value="GST_C_5"/>
    <property type="match status" value="1"/>
</dbReference>
<dbReference type="InterPro" id="IPR050983">
    <property type="entry name" value="GST_Omega/HSP26"/>
</dbReference>
<reference evidence="3 4" key="1">
    <citation type="submission" date="2018-06" db="EMBL/GenBank/DDBJ databases">
        <authorList>
            <consortium name="Pathogen Informatics"/>
            <person name="Doyle S."/>
        </authorList>
    </citation>
    <scope>NUCLEOTIDE SEQUENCE [LARGE SCALE GENOMIC DNA]</scope>
    <source>
        <strain evidence="3 4">NCTC10894</strain>
    </source>
</reference>
<dbReference type="InterPro" id="IPR036249">
    <property type="entry name" value="Thioredoxin-like_sf"/>
</dbReference>
<dbReference type="InterPro" id="IPR004045">
    <property type="entry name" value="Glutathione_S-Trfase_N"/>
</dbReference>
<dbReference type="InterPro" id="IPR010987">
    <property type="entry name" value="Glutathione-S-Trfase_C-like"/>
</dbReference>
<accession>A0AAJ5D725</accession>
<protein>
    <submittedName>
        <fullName evidence="3">Glutaredoxin 2</fullName>
    </submittedName>
</protein>
<dbReference type="PROSITE" id="PS50404">
    <property type="entry name" value="GST_NTER"/>
    <property type="match status" value="1"/>
</dbReference>
<evidence type="ECO:0000313" key="4">
    <source>
        <dbReference type="Proteomes" id="UP000255008"/>
    </source>
</evidence>
<dbReference type="InterPro" id="IPR036282">
    <property type="entry name" value="Glutathione-S-Trfase_C_sf"/>
</dbReference>
<sequence length="232" mass="26450">MSCTAITMSADATLPLLYSYRRCPYAMRARLAMLQAHRRFQTFEIVMRDKPAELLALSPKGTVPVLRLPDGTVLEESLDIMRWAFEPDDAQGWWRRAQADDNLALLRTNDGEFKRLLDRYKYPERYPNEAVPRETVRAQAVEALLAPLESRLQHQRYLGGAQPCAADLAIFPFVRQFAAVQPDWFAGQPLPAVQAWLAGWLASRLFAVCMTKQPVQAFAVFPDYEPSTDRME</sequence>
<dbReference type="SFLD" id="SFLDS00019">
    <property type="entry name" value="Glutathione_Transferase_(cytos"/>
    <property type="match status" value="1"/>
</dbReference>
<dbReference type="PANTHER" id="PTHR43968:SF6">
    <property type="entry name" value="GLUTATHIONE S-TRANSFERASE OMEGA"/>
    <property type="match status" value="1"/>
</dbReference>
<dbReference type="PANTHER" id="PTHR43968">
    <property type="match status" value="1"/>
</dbReference>
<dbReference type="SUPFAM" id="SSF47616">
    <property type="entry name" value="GST C-terminal domain-like"/>
    <property type="match status" value="1"/>
</dbReference>
<dbReference type="Pfam" id="PF13410">
    <property type="entry name" value="GST_C_2"/>
    <property type="match status" value="1"/>
</dbReference>
<proteinExistence type="predicted"/>
<dbReference type="Gene3D" id="3.40.30.10">
    <property type="entry name" value="Glutaredoxin"/>
    <property type="match status" value="1"/>
</dbReference>
<comment type="caution">
    <text evidence="3">The sequence shown here is derived from an EMBL/GenBank/DDBJ whole genome shotgun (WGS) entry which is preliminary data.</text>
</comment>
<feature type="domain" description="GST C-terminal" evidence="2">
    <location>
        <begin position="92"/>
        <end position="218"/>
    </location>
</feature>
<feature type="domain" description="GST N-terminal" evidence="1">
    <location>
        <begin position="13"/>
        <end position="92"/>
    </location>
</feature>
<dbReference type="Pfam" id="PF13417">
    <property type="entry name" value="GST_N_3"/>
    <property type="match status" value="1"/>
</dbReference>
<dbReference type="SUPFAM" id="SSF52833">
    <property type="entry name" value="Thioredoxin-like"/>
    <property type="match status" value="1"/>
</dbReference>
<dbReference type="Gene3D" id="1.20.1050.10">
    <property type="match status" value="1"/>
</dbReference>
<dbReference type="AlphaFoldDB" id="A0AAJ5D725"/>
<evidence type="ECO:0000313" key="3">
    <source>
        <dbReference type="EMBL" id="SUE36126.1"/>
    </source>
</evidence>
<gene>
    <name evidence="3" type="ORF">NCTC10894_04145</name>
</gene>
<dbReference type="PROSITE" id="PS50405">
    <property type="entry name" value="GST_CTER"/>
    <property type="match status" value="1"/>
</dbReference>
<dbReference type="Proteomes" id="UP000255008">
    <property type="component" value="Unassembled WGS sequence"/>
</dbReference>
<evidence type="ECO:0000259" key="2">
    <source>
        <dbReference type="PROSITE" id="PS50405"/>
    </source>
</evidence>
<evidence type="ECO:0000259" key="1">
    <source>
        <dbReference type="PROSITE" id="PS50404"/>
    </source>
</evidence>
<dbReference type="InterPro" id="IPR040079">
    <property type="entry name" value="Glutathione_S-Trfase"/>
</dbReference>
<dbReference type="GO" id="GO:0005737">
    <property type="term" value="C:cytoplasm"/>
    <property type="evidence" value="ECO:0007669"/>
    <property type="project" value="TreeGrafter"/>
</dbReference>
<dbReference type="EMBL" id="UGVE01000002">
    <property type="protein sequence ID" value="SUE36126.1"/>
    <property type="molecule type" value="Genomic_DNA"/>
</dbReference>
<name>A0AAJ5D725_9RALS</name>